<dbReference type="InterPro" id="IPR008271">
    <property type="entry name" value="Ser/Thr_kinase_AS"/>
</dbReference>
<keyword evidence="2" id="KW-0472">Membrane</keyword>
<gene>
    <name evidence="5" type="ORF">V7S43_003101</name>
</gene>
<evidence type="ECO:0000313" key="5">
    <source>
        <dbReference type="EMBL" id="KAL3672417.1"/>
    </source>
</evidence>
<feature type="region of interest" description="Disordered" evidence="1">
    <location>
        <begin position="37"/>
        <end position="165"/>
    </location>
</feature>
<dbReference type="PROSITE" id="PS50011">
    <property type="entry name" value="PROTEIN_KINASE_DOM"/>
    <property type="match status" value="1"/>
</dbReference>
<accession>A0ABD3G1D0</accession>
<dbReference type="SMART" id="SM00220">
    <property type="entry name" value="S_TKc"/>
    <property type="match status" value="1"/>
</dbReference>
<keyword evidence="2" id="KW-0812">Transmembrane</keyword>
<dbReference type="Gene3D" id="1.10.510.10">
    <property type="entry name" value="Transferase(Phosphotransferase) domain 1"/>
    <property type="match status" value="1"/>
</dbReference>
<keyword evidence="2" id="KW-1133">Transmembrane helix</keyword>
<dbReference type="InterPro" id="IPR051681">
    <property type="entry name" value="Ser/Thr_Kinases-Pseudokinases"/>
</dbReference>
<dbReference type="PANTHER" id="PTHR44329">
    <property type="entry name" value="SERINE/THREONINE-PROTEIN KINASE TNNI3K-RELATED"/>
    <property type="match status" value="1"/>
</dbReference>
<dbReference type="CDD" id="cd13999">
    <property type="entry name" value="STKc_MAP3K-like"/>
    <property type="match status" value="1"/>
</dbReference>
<dbReference type="PROSITE" id="PS00108">
    <property type="entry name" value="PROTEIN_KINASE_ST"/>
    <property type="match status" value="1"/>
</dbReference>
<feature type="region of interest" description="Disordered" evidence="1">
    <location>
        <begin position="226"/>
        <end position="250"/>
    </location>
</feature>
<dbReference type="InterPro" id="IPR011009">
    <property type="entry name" value="Kinase-like_dom_sf"/>
</dbReference>
<dbReference type="PANTHER" id="PTHR44329:SF214">
    <property type="entry name" value="PROTEIN KINASE DOMAIN-CONTAINING PROTEIN"/>
    <property type="match status" value="1"/>
</dbReference>
<reference evidence="5 6" key="1">
    <citation type="submission" date="2024-09" db="EMBL/GenBank/DDBJ databases">
        <title>Genome sequencing and assembly of Phytophthora oleae, isolate VK10A, causative agent of rot of olive drupes.</title>
        <authorList>
            <person name="Conti Taguali S."/>
            <person name="Riolo M."/>
            <person name="La Spada F."/>
            <person name="Cacciola S.O."/>
            <person name="Dionisio G."/>
        </authorList>
    </citation>
    <scope>NUCLEOTIDE SEQUENCE [LARGE SCALE GENOMIC DNA]</scope>
    <source>
        <strain evidence="5 6">VK10A</strain>
    </source>
</reference>
<feature type="compositionally biased region" description="Polar residues" evidence="1">
    <location>
        <begin position="37"/>
        <end position="46"/>
    </location>
</feature>
<keyword evidence="6" id="KW-1185">Reference proteome</keyword>
<evidence type="ECO:0000256" key="3">
    <source>
        <dbReference type="SAM" id="SignalP"/>
    </source>
</evidence>
<evidence type="ECO:0000259" key="4">
    <source>
        <dbReference type="PROSITE" id="PS50011"/>
    </source>
</evidence>
<dbReference type="AlphaFoldDB" id="A0ABD3G1D0"/>
<evidence type="ECO:0000256" key="1">
    <source>
        <dbReference type="SAM" id="MobiDB-lite"/>
    </source>
</evidence>
<protein>
    <recommendedName>
        <fullName evidence="4">Protein kinase domain-containing protein</fullName>
    </recommendedName>
</protein>
<comment type="caution">
    <text evidence="5">The sequence shown here is derived from an EMBL/GenBank/DDBJ whole genome shotgun (WGS) entry which is preliminary data.</text>
</comment>
<dbReference type="EMBL" id="JBIMZQ010000004">
    <property type="protein sequence ID" value="KAL3672417.1"/>
    <property type="molecule type" value="Genomic_DNA"/>
</dbReference>
<feature type="domain" description="Protein kinase" evidence="4">
    <location>
        <begin position="361"/>
        <end position="632"/>
    </location>
</feature>
<feature type="chain" id="PRO_5044797302" description="Protein kinase domain-containing protein" evidence="3">
    <location>
        <begin position="29"/>
        <end position="637"/>
    </location>
</feature>
<organism evidence="5 6">
    <name type="scientific">Phytophthora oleae</name>
    <dbReference type="NCBI Taxonomy" id="2107226"/>
    <lineage>
        <taxon>Eukaryota</taxon>
        <taxon>Sar</taxon>
        <taxon>Stramenopiles</taxon>
        <taxon>Oomycota</taxon>
        <taxon>Peronosporomycetes</taxon>
        <taxon>Peronosporales</taxon>
        <taxon>Peronosporaceae</taxon>
        <taxon>Phytophthora</taxon>
    </lineage>
</organism>
<sequence>MESYLDHRRATWLLYLALLCLLCTVATSQDVGDVFSASSDEGASDNTSAPPSTTAPSTTAPSTTTPATTTPVTTIPATTTPTRTTTPTTRMPTTSTPSSSSRSTSSPSTSTPEPVTPTQTTKAPTATTSSPVTQTTTPAAASSASTTSESSDTETPAPTSTTAAPVVKHYNASTLPPGISSSVLNGSDLVNVEVTETTMANGTTSYDYVIVTDSGAAEKVVVVSPTTDVPSNSTDGEGSSAQSDSSSFGNNSKSSGSLGFGAIFGAIVAALIFILALMGFLVVRHRRNKKQSTNASTDTIFALPAIGKQVRLLDQIQSMADTEYEDTTRTLPFSGVSMLSGRRSMWEHPAIVASRIPIDNVELGEIISRGAFGVVYHGRYRDQDVAIKTLLPEKRKDINDIEVFLSEVKLMATMEHPNIVQFFGVAWEALSELYCVTEFMSGGDLRALLKEYIDNDAPQGMDVTKMQIAYDVAYALTYMHSLEPAVLHRDLKSRNILLTQSLTAKITDFGTSRVRSDGSMTSNVGSSLWMAPEVMMGRRYDEKADVFSLGVVMSELDTHELPYSHAKESNNKKGRPLPDTAVLQMVSMGKLRVQFSPFMDQEMAHFIERCVAVDPQERPTAAEALYVIQVAIREQQS</sequence>
<feature type="transmembrane region" description="Helical" evidence="2">
    <location>
        <begin position="258"/>
        <end position="283"/>
    </location>
</feature>
<evidence type="ECO:0000256" key="2">
    <source>
        <dbReference type="SAM" id="Phobius"/>
    </source>
</evidence>
<feature type="signal peptide" evidence="3">
    <location>
        <begin position="1"/>
        <end position="28"/>
    </location>
</feature>
<proteinExistence type="predicted"/>
<evidence type="ECO:0000313" key="6">
    <source>
        <dbReference type="Proteomes" id="UP001632037"/>
    </source>
</evidence>
<keyword evidence="3" id="KW-0732">Signal</keyword>
<dbReference type="Proteomes" id="UP001632037">
    <property type="component" value="Unassembled WGS sequence"/>
</dbReference>
<dbReference type="InterPro" id="IPR000719">
    <property type="entry name" value="Prot_kinase_dom"/>
</dbReference>
<dbReference type="Gene3D" id="3.30.200.20">
    <property type="entry name" value="Phosphorylase Kinase, domain 1"/>
    <property type="match status" value="1"/>
</dbReference>
<dbReference type="Pfam" id="PF00069">
    <property type="entry name" value="Pkinase"/>
    <property type="match status" value="1"/>
</dbReference>
<dbReference type="SUPFAM" id="SSF56112">
    <property type="entry name" value="Protein kinase-like (PK-like)"/>
    <property type="match status" value="1"/>
</dbReference>
<name>A0ABD3G1D0_9STRA</name>
<feature type="compositionally biased region" description="Low complexity" evidence="1">
    <location>
        <begin position="47"/>
        <end position="165"/>
    </location>
</feature>